<gene>
    <name evidence="1" type="ORF">Tci_905618</name>
</gene>
<organism evidence="1">
    <name type="scientific">Tanacetum cinerariifolium</name>
    <name type="common">Dalmatian daisy</name>
    <name type="synonym">Chrysanthemum cinerariifolium</name>
    <dbReference type="NCBI Taxonomy" id="118510"/>
    <lineage>
        <taxon>Eukaryota</taxon>
        <taxon>Viridiplantae</taxon>
        <taxon>Streptophyta</taxon>
        <taxon>Embryophyta</taxon>
        <taxon>Tracheophyta</taxon>
        <taxon>Spermatophyta</taxon>
        <taxon>Magnoliopsida</taxon>
        <taxon>eudicotyledons</taxon>
        <taxon>Gunneridae</taxon>
        <taxon>Pentapetalae</taxon>
        <taxon>asterids</taxon>
        <taxon>campanulids</taxon>
        <taxon>Asterales</taxon>
        <taxon>Asteraceae</taxon>
        <taxon>Asteroideae</taxon>
        <taxon>Anthemideae</taxon>
        <taxon>Anthemidinae</taxon>
        <taxon>Tanacetum</taxon>
    </lineage>
</organism>
<proteinExistence type="predicted"/>
<comment type="caution">
    <text evidence="1">The sequence shown here is derived from an EMBL/GenBank/DDBJ whole genome shotgun (WGS) entry which is preliminary data.</text>
</comment>
<sequence>KIDPGRDDTLAHVIGLNRLDGGDLSADHPRHGRDARAHHIAVYQHGAGPALRQATAILGAGHAQRGASPVKPVFRSGSRVVECLCLNGLPAQQRHVTAWRRPEEATVFAAEL</sequence>
<feature type="non-terminal residue" evidence="1">
    <location>
        <position position="1"/>
    </location>
</feature>
<dbReference type="EMBL" id="BKCJ011437858">
    <property type="protein sequence ID" value="GFD33649.1"/>
    <property type="molecule type" value="Genomic_DNA"/>
</dbReference>
<reference evidence="1" key="1">
    <citation type="journal article" date="2019" name="Sci. Rep.">
        <title>Draft genome of Tanacetum cinerariifolium, the natural source of mosquito coil.</title>
        <authorList>
            <person name="Yamashiro T."/>
            <person name="Shiraishi A."/>
            <person name="Satake H."/>
            <person name="Nakayama K."/>
        </authorList>
    </citation>
    <scope>NUCLEOTIDE SEQUENCE</scope>
</reference>
<accession>A0A699VHQ7</accession>
<name>A0A699VHQ7_TANCI</name>
<dbReference type="AlphaFoldDB" id="A0A699VHQ7"/>
<protein>
    <submittedName>
        <fullName evidence="1">Uncharacterized protein</fullName>
    </submittedName>
</protein>
<evidence type="ECO:0000313" key="1">
    <source>
        <dbReference type="EMBL" id="GFD33649.1"/>
    </source>
</evidence>